<dbReference type="EMBL" id="NTHN02000002">
    <property type="protein sequence ID" value="MCT4369177.1"/>
    <property type="molecule type" value="Genomic_DNA"/>
</dbReference>
<reference evidence="2" key="3">
    <citation type="submission" date="2024-05" db="EMBL/GenBank/DDBJ databases">
        <title>Yangia mangrovi SAOS 153D genome.</title>
        <authorList>
            <person name="Verma A."/>
            <person name="Pal Y."/>
            <person name="Sundharam S."/>
            <person name="Bisht B."/>
            <person name="Srinivasan K."/>
        </authorList>
    </citation>
    <scope>NUCLEOTIDE SEQUENCE</scope>
    <source>
        <strain evidence="2">SAOS 153D</strain>
    </source>
</reference>
<evidence type="ECO:0000313" key="2">
    <source>
        <dbReference type="EMBL" id="MCT4369177.1"/>
    </source>
</evidence>
<protein>
    <recommendedName>
        <fullName evidence="5">PQ loop repeat protein</fullName>
    </recommendedName>
</protein>
<evidence type="ECO:0000313" key="3">
    <source>
        <dbReference type="EMBL" id="PBD18660.1"/>
    </source>
</evidence>
<evidence type="ECO:0000256" key="1">
    <source>
        <dbReference type="SAM" id="Phobius"/>
    </source>
</evidence>
<proteinExistence type="predicted"/>
<reference evidence="3" key="1">
    <citation type="submission" date="2017-09" db="EMBL/GenBank/DDBJ databases">
        <title>Yangia sp. SAOS 153D whole genome sequencing.</title>
        <authorList>
            <person name="Verma A."/>
            <person name="Krishnamurthi S."/>
        </authorList>
    </citation>
    <scope>NUCLEOTIDE SEQUENCE [LARGE SCALE GENOMIC DNA]</scope>
    <source>
        <strain evidence="3">SAOS 153D</strain>
    </source>
</reference>
<keyword evidence="1" id="KW-0472">Membrane</keyword>
<sequence length="115" mass="12743">MSDVLEAIMLVAFSTGWYCSIYKMIRLQEARGKSLPFVLVIGFGYLCGVASKLLIWHETGVLPPIVWLYALNSMVIAVDASLVVRYTHTLDWDGPPLRATALRGVSPPRVPVQKP</sequence>
<dbReference type="RefSeq" id="WP_095882745.1">
    <property type="nucleotide sequence ID" value="NZ_NTHN02000002.1"/>
</dbReference>
<evidence type="ECO:0000313" key="4">
    <source>
        <dbReference type="Proteomes" id="UP000217448"/>
    </source>
</evidence>
<dbReference type="EMBL" id="NTHN01000210">
    <property type="protein sequence ID" value="PBD18660.1"/>
    <property type="molecule type" value="Genomic_DNA"/>
</dbReference>
<organism evidence="3">
    <name type="scientific">Alloyangia mangrovi</name>
    <dbReference type="NCBI Taxonomy" id="1779329"/>
    <lineage>
        <taxon>Bacteria</taxon>
        <taxon>Pseudomonadati</taxon>
        <taxon>Pseudomonadota</taxon>
        <taxon>Alphaproteobacteria</taxon>
        <taxon>Rhodobacterales</taxon>
        <taxon>Roseobacteraceae</taxon>
        <taxon>Alloyangia</taxon>
    </lineage>
</organism>
<keyword evidence="1" id="KW-1133">Transmembrane helix</keyword>
<dbReference type="OrthoDB" id="7864430at2"/>
<comment type="caution">
    <text evidence="3">The sequence shown here is derived from an EMBL/GenBank/DDBJ whole genome shotgun (WGS) entry which is preliminary data.</text>
</comment>
<dbReference type="Proteomes" id="UP000217448">
    <property type="component" value="Unassembled WGS sequence"/>
</dbReference>
<keyword evidence="4" id="KW-1185">Reference proteome</keyword>
<evidence type="ECO:0008006" key="5">
    <source>
        <dbReference type="Google" id="ProtNLM"/>
    </source>
</evidence>
<accession>A0A2A3JWD9</accession>
<feature type="transmembrane region" description="Helical" evidence="1">
    <location>
        <begin position="61"/>
        <end position="84"/>
    </location>
</feature>
<gene>
    <name evidence="2" type="ORF">CLG85_001970</name>
    <name evidence="3" type="ORF">CLG85_13520</name>
</gene>
<name>A0A2A3JWD9_9RHOB</name>
<feature type="transmembrane region" description="Helical" evidence="1">
    <location>
        <begin position="6"/>
        <end position="25"/>
    </location>
</feature>
<feature type="transmembrane region" description="Helical" evidence="1">
    <location>
        <begin position="37"/>
        <end position="55"/>
    </location>
</feature>
<dbReference type="AlphaFoldDB" id="A0A2A3JWD9"/>
<reference evidence="4" key="2">
    <citation type="submission" date="2023-07" db="EMBL/GenBank/DDBJ databases">
        <title>Yangia mangrovi SAOS 153D genome.</title>
        <authorList>
            <person name="Verma A."/>
            <person name="Pal Y."/>
            <person name="Sundharam S."/>
            <person name="Bisht B."/>
            <person name="Srinivasan K."/>
        </authorList>
    </citation>
    <scope>NUCLEOTIDE SEQUENCE [LARGE SCALE GENOMIC DNA]</scope>
    <source>
        <strain evidence="4">SAOS 153D</strain>
    </source>
</reference>
<keyword evidence="1" id="KW-0812">Transmembrane</keyword>